<protein>
    <submittedName>
        <fullName evidence="1">DUF4186 domain-containing protein</fullName>
    </submittedName>
</protein>
<dbReference type="AlphaFoldDB" id="A0A9D2MHI7"/>
<gene>
    <name evidence="1" type="ORF">IAA37_01310</name>
</gene>
<dbReference type="InterPro" id="IPR020378">
    <property type="entry name" value="DUF4186"/>
</dbReference>
<organism evidence="1 2">
    <name type="scientific">Candidatus Eubacterium faecale</name>
    <dbReference type="NCBI Taxonomy" id="2838568"/>
    <lineage>
        <taxon>Bacteria</taxon>
        <taxon>Bacillati</taxon>
        <taxon>Bacillota</taxon>
        <taxon>Clostridia</taxon>
        <taxon>Eubacteriales</taxon>
        <taxon>Eubacteriaceae</taxon>
        <taxon>Eubacterium</taxon>
    </lineage>
</organism>
<dbReference type="Pfam" id="PF13811">
    <property type="entry name" value="DUF4186"/>
    <property type="match status" value="1"/>
</dbReference>
<sequence length="118" mass="13760">MQTIDEALEKLNRSKFRSGFHLNEKDKEYIKNKGMETIRSHAEAFIRERLAPAQIPNDGKQTPTRGHPVFKAQHACACCCRGCLNKWYKVPKNKELTKSQQEKIVNLLMAWIQKEMEE</sequence>
<comment type="caution">
    <text evidence="1">The sequence shown here is derived from an EMBL/GenBank/DDBJ whole genome shotgun (WGS) entry which is preliminary data.</text>
</comment>
<name>A0A9D2MHI7_9FIRM</name>
<proteinExistence type="predicted"/>
<accession>A0A9D2MHI7</accession>
<reference evidence="1" key="1">
    <citation type="journal article" date="2021" name="PeerJ">
        <title>Extensive microbial diversity within the chicken gut microbiome revealed by metagenomics and culture.</title>
        <authorList>
            <person name="Gilroy R."/>
            <person name="Ravi A."/>
            <person name="Getino M."/>
            <person name="Pursley I."/>
            <person name="Horton D.L."/>
            <person name="Alikhan N.F."/>
            <person name="Baker D."/>
            <person name="Gharbi K."/>
            <person name="Hall N."/>
            <person name="Watson M."/>
            <person name="Adriaenssens E.M."/>
            <person name="Foster-Nyarko E."/>
            <person name="Jarju S."/>
            <person name="Secka A."/>
            <person name="Antonio M."/>
            <person name="Oren A."/>
            <person name="Chaudhuri R.R."/>
            <person name="La Ragione R."/>
            <person name="Hildebrand F."/>
            <person name="Pallen M.J."/>
        </authorList>
    </citation>
    <scope>NUCLEOTIDE SEQUENCE</scope>
    <source>
        <strain evidence="1">CHK188-16595</strain>
    </source>
</reference>
<reference evidence="1" key="2">
    <citation type="submission" date="2021-04" db="EMBL/GenBank/DDBJ databases">
        <authorList>
            <person name="Gilroy R."/>
        </authorList>
    </citation>
    <scope>NUCLEOTIDE SEQUENCE</scope>
    <source>
        <strain evidence="1">CHK188-16595</strain>
    </source>
</reference>
<dbReference type="EMBL" id="DWXN01000002">
    <property type="protein sequence ID" value="HJB74299.1"/>
    <property type="molecule type" value="Genomic_DNA"/>
</dbReference>
<evidence type="ECO:0000313" key="2">
    <source>
        <dbReference type="Proteomes" id="UP000823877"/>
    </source>
</evidence>
<dbReference type="Proteomes" id="UP000823877">
    <property type="component" value="Unassembled WGS sequence"/>
</dbReference>
<evidence type="ECO:0000313" key="1">
    <source>
        <dbReference type="EMBL" id="HJB74299.1"/>
    </source>
</evidence>